<dbReference type="SMART" id="SM01043">
    <property type="entry name" value="BTAD"/>
    <property type="match status" value="1"/>
</dbReference>
<feature type="compositionally biased region" description="Acidic residues" evidence="3">
    <location>
        <begin position="507"/>
        <end position="516"/>
    </location>
</feature>
<feature type="region of interest" description="Disordered" evidence="3">
    <location>
        <begin position="257"/>
        <end position="376"/>
    </location>
</feature>
<feature type="compositionally biased region" description="Acidic residues" evidence="3">
    <location>
        <begin position="478"/>
        <end position="487"/>
    </location>
</feature>
<dbReference type="PANTHER" id="PTHR35807:SF1">
    <property type="entry name" value="TRANSCRIPTIONAL REGULATOR REDD"/>
    <property type="match status" value="1"/>
</dbReference>
<dbReference type="PANTHER" id="PTHR35807">
    <property type="entry name" value="TRANSCRIPTIONAL REGULATOR REDD-RELATED"/>
    <property type="match status" value="1"/>
</dbReference>
<dbReference type="PROSITE" id="PS51782">
    <property type="entry name" value="LYSM"/>
    <property type="match status" value="1"/>
</dbReference>
<dbReference type="Pfam" id="PF03704">
    <property type="entry name" value="BTAD"/>
    <property type="match status" value="1"/>
</dbReference>
<dbReference type="Gene3D" id="1.10.10.10">
    <property type="entry name" value="Winged helix-like DNA-binding domain superfamily/Winged helix DNA-binding domain"/>
    <property type="match status" value="1"/>
</dbReference>
<evidence type="ECO:0000313" key="6">
    <source>
        <dbReference type="EMBL" id="XBP92029.1"/>
    </source>
</evidence>
<dbReference type="AlphaFoldDB" id="A0AAU8HB76"/>
<feature type="compositionally biased region" description="Pro residues" evidence="3">
    <location>
        <begin position="272"/>
        <end position="282"/>
    </location>
</feature>
<feature type="transmembrane region" description="Helical" evidence="4">
    <location>
        <begin position="59"/>
        <end position="80"/>
    </location>
</feature>
<dbReference type="EMBL" id="CP159342">
    <property type="protein sequence ID" value="XCH72726.1"/>
    <property type="molecule type" value="Genomic_DNA"/>
</dbReference>
<feature type="domain" description="LysM" evidence="5">
    <location>
        <begin position="203"/>
        <end position="260"/>
    </location>
</feature>
<dbReference type="InterPro" id="IPR005158">
    <property type="entry name" value="BTAD"/>
</dbReference>
<dbReference type="GO" id="GO:0006355">
    <property type="term" value="P:regulation of DNA-templated transcription"/>
    <property type="evidence" value="ECO:0007669"/>
    <property type="project" value="TreeGrafter"/>
</dbReference>
<accession>A0AAU8HB76</accession>
<feature type="compositionally biased region" description="Low complexity" evidence="3">
    <location>
        <begin position="796"/>
        <end position="828"/>
    </location>
</feature>
<evidence type="ECO:0000256" key="3">
    <source>
        <dbReference type="SAM" id="MobiDB-lite"/>
    </source>
</evidence>
<protein>
    <submittedName>
        <fullName evidence="7">BTAD domain-containing putative transcriptional regulator</fullName>
    </submittedName>
</protein>
<keyword evidence="4" id="KW-0472">Membrane</keyword>
<proteinExistence type="predicted"/>
<evidence type="ECO:0000313" key="7">
    <source>
        <dbReference type="EMBL" id="XCH72726.1"/>
    </source>
</evidence>
<dbReference type="InterPro" id="IPR036779">
    <property type="entry name" value="LysM_dom_sf"/>
</dbReference>
<dbReference type="EMBL" id="CP157762">
    <property type="protein sequence ID" value="XBP92029.1"/>
    <property type="molecule type" value="Genomic_DNA"/>
</dbReference>
<sequence>MFAFLAATARRLAGLGTLVLLTAGVPYALIRYVGWPLPREVPTWQDVGTALTSPLTDAMLGNALVCLLWAVWAAFIWSLIAEVAETVTGIRLPQPRAIAPARGLAAILVAAISGGVLATAAQAAPTLTQPAQATTTHTNATAPATATATAVPSSTMRLVTTDGHHTQAWQAAVSTSALPDMRDPVPARLVAGHVTLVSSGQTYTCEVRRGDTLSKIAQQWLGDANRWPEIFALNRGTHFRDVGGTLTNPNLIYPGWTLELPDDATPSAGTPRTPPPADPPAAGPEQPTPGTAAPPPTPPRQPTQPPPDAPSARPSTGSTTPAPHDGDDGIVHVPSPPVSTAPAEQPSASGGSTTPRPSVDGQQTPGPQTEASPGVSLGTGSWLDAGLVAAILAAVALVWAHRRRRYTRRPVSADLRLDDPDVAPMPPVVNQIRRRLRHATTTPTDPAGYEGPDGDLGLFTDPDGTEAHDNTSVPDGPDTSDQDAGLLDDDRLEIAGRHDKTGALDDAGLDDEDDDEKSAPVANLSAGDDTALRPVVPSLAHPLAAVWPPAGLGLTGPGAEAAARGFMAAALAAGGLDAPEDRTWLVMPSATAATLLGAGAVALPRTPRLTVTGGLDEALDLLEAQTLHRSRIAYAHEVDTAAEARAADPTGEPMPPVLLLADADTRHQRTRIAALLAQGQRLDIHGVLLGAWPDGDTVVVAEDGTTSRAQGEGSRHGGHPADIGRLAVLTPSETSDLLVTLAESHTGQPQAPAPIEPVTTAQATNAAPDEQPPPDTEPAPPDVPVREGDHLPATGAEPVSAAPTATASSASSETTPATQTAPPTDAHAGGADTARDGAPPPAVEEPDTDGAAEESQETSHGRVQVTVLGTAAIVDVPPGPTLRKKSLEVLVYLAVHDGDASAEAILDDLLPDAPANKAPGRLYTYVSDLRTIMRRTAGRGTYLTHPHQRYVLNRDAVDVDLWRMRATIRDANQATDPTERLAALRRAVDTYRGHLADGADYEWIEPYREAVRQQALDAYLALVDALTGNPAEQLTVLDAAIGHNPYAEELYQQAMRARAALGHLDAIRSLRRALTRALGEIDAEPSDDTIALADELVAQVQRPARRPDLRPAPRPGDGAAA</sequence>
<dbReference type="InterPro" id="IPR051677">
    <property type="entry name" value="AfsR-DnrI-RedD_regulator"/>
</dbReference>
<keyword evidence="4" id="KW-0812">Transmembrane</keyword>
<feature type="compositionally biased region" description="Basic and acidic residues" evidence="3">
    <location>
        <begin position="488"/>
        <end position="503"/>
    </location>
</feature>
<dbReference type="RefSeq" id="WP_350931594.1">
    <property type="nucleotide sequence ID" value="NZ_CP157762.1"/>
</dbReference>
<evidence type="ECO:0000256" key="1">
    <source>
        <dbReference type="ARBA" id="ARBA00023015"/>
    </source>
</evidence>
<feature type="compositionally biased region" description="Pro residues" evidence="3">
    <location>
        <begin position="292"/>
        <end position="309"/>
    </location>
</feature>
<organism evidence="7">
    <name type="scientific">Micromonospora sp. CCTCC AA 2012012</name>
    <dbReference type="NCBI Taxonomy" id="3111921"/>
    <lineage>
        <taxon>Bacteria</taxon>
        <taxon>Bacillati</taxon>
        <taxon>Actinomycetota</taxon>
        <taxon>Actinomycetes</taxon>
        <taxon>Micromonosporales</taxon>
        <taxon>Micromonosporaceae</taxon>
        <taxon>Micromonospora</taxon>
    </lineage>
</organism>
<feature type="region of interest" description="Disordered" evidence="3">
    <location>
        <begin position="1101"/>
        <end position="1121"/>
    </location>
</feature>
<feature type="transmembrane region" description="Helical" evidence="4">
    <location>
        <begin position="12"/>
        <end position="30"/>
    </location>
</feature>
<evidence type="ECO:0000256" key="2">
    <source>
        <dbReference type="ARBA" id="ARBA00023163"/>
    </source>
</evidence>
<dbReference type="SUPFAM" id="SSF48452">
    <property type="entry name" value="TPR-like"/>
    <property type="match status" value="1"/>
</dbReference>
<dbReference type="GO" id="GO:0003677">
    <property type="term" value="F:DNA binding"/>
    <property type="evidence" value="ECO:0007669"/>
    <property type="project" value="TreeGrafter"/>
</dbReference>
<feature type="transmembrane region" description="Helical" evidence="4">
    <location>
        <begin position="101"/>
        <end position="121"/>
    </location>
</feature>
<dbReference type="CDD" id="cd00118">
    <property type="entry name" value="LysM"/>
    <property type="match status" value="1"/>
</dbReference>
<dbReference type="InterPro" id="IPR036388">
    <property type="entry name" value="WH-like_DNA-bd_sf"/>
</dbReference>
<keyword evidence="2" id="KW-0804">Transcription</keyword>
<feature type="compositionally biased region" description="Acidic residues" evidence="3">
    <location>
        <begin position="844"/>
        <end position="856"/>
    </location>
</feature>
<evidence type="ECO:0000256" key="4">
    <source>
        <dbReference type="SAM" id="Phobius"/>
    </source>
</evidence>
<reference evidence="7" key="2">
    <citation type="submission" date="2024-06" db="EMBL/GenBank/DDBJ databases">
        <title>Micromonospora mangrovi CCTCC AA 2012012 genome sequences.</title>
        <authorList>
            <person name="Gao J."/>
        </authorList>
    </citation>
    <scope>NUCLEOTIDE SEQUENCE</scope>
    <source>
        <strain evidence="7">CCTCC AA 2012012</strain>
    </source>
</reference>
<gene>
    <name evidence="7" type="ORF">ABUL08_20710</name>
    <name evidence="6" type="ORF">VK199_20635</name>
</gene>
<feature type="region of interest" description="Disordered" evidence="3">
    <location>
        <begin position="762"/>
        <end position="862"/>
    </location>
</feature>
<name>A0AAU8HB76_9ACTN</name>
<feature type="region of interest" description="Disordered" evidence="3">
    <location>
        <begin position="439"/>
        <end position="526"/>
    </location>
</feature>
<dbReference type="Gene3D" id="1.25.40.10">
    <property type="entry name" value="Tetratricopeptide repeat domain"/>
    <property type="match status" value="1"/>
</dbReference>
<dbReference type="Gene3D" id="3.10.350.10">
    <property type="entry name" value="LysM domain"/>
    <property type="match status" value="1"/>
</dbReference>
<dbReference type="InterPro" id="IPR018392">
    <property type="entry name" value="LysM"/>
</dbReference>
<feature type="compositionally biased region" description="Polar residues" evidence="3">
    <location>
        <begin position="346"/>
        <end position="371"/>
    </location>
</feature>
<reference evidence="6" key="1">
    <citation type="submission" date="2024-01" db="EMBL/GenBank/DDBJ databases">
        <title>The genome sequence of Micromonospora mangrovi CCTCC AA 2012012.</title>
        <authorList>
            <person name="Gao J."/>
        </authorList>
    </citation>
    <scope>NUCLEOTIDE SEQUENCE</scope>
    <source>
        <strain evidence="6">CCTCC AA 2012012</strain>
    </source>
</reference>
<keyword evidence="1" id="KW-0805">Transcription regulation</keyword>
<evidence type="ECO:0000259" key="5">
    <source>
        <dbReference type="PROSITE" id="PS51782"/>
    </source>
</evidence>
<feature type="compositionally biased region" description="Pro residues" evidence="3">
    <location>
        <begin position="770"/>
        <end position="783"/>
    </location>
</feature>
<dbReference type="InterPro" id="IPR011990">
    <property type="entry name" value="TPR-like_helical_dom_sf"/>
</dbReference>
<keyword evidence="4" id="KW-1133">Transmembrane helix</keyword>